<reference evidence="1 2" key="1">
    <citation type="submission" date="2021-06" db="EMBL/GenBank/DDBJ databases">
        <authorList>
            <person name="Palmer J.M."/>
        </authorList>
    </citation>
    <scope>NUCLEOTIDE SEQUENCE [LARGE SCALE GENOMIC DNA]</scope>
    <source>
        <strain evidence="1 2">GA_2019</strain>
        <tissue evidence="1">Muscle</tissue>
    </source>
</reference>
<organism evidence="1 2">
    <name type="scientific">Goodea atripinnis</name>
    <dbReference type="NCBI Taxonomy" id="208336"/>
    <lineage>
        <taxon>Eukaryota</taxon>
        <taxon>Metazoa</taxon>
        <taxon>Chordata</taxon>
        <taxon>Craniata</taxon>
        <taxon>Vertebrata</taxon>
        <taxon>Euteleostomi</taxon>
        <taxon>Actinopterygii</taxon>
        <taxon>Neopterygii</taxon>
        <taxon>Teleostei</taxon>
        <taxon>Neoteleostei</taxon>
        <taxon>Acanthomorphata</taxon>
        <taxon>Ovalentaria</taxon>
        <taxon>Atherinomorphae</taxon>
        <taxon>Cyprinodontiformes</taxon>
        <taxon>Goodeidae</taxon>
        <taxon>Goodea</taxon>
    </lineage>
</organism>
<gene>
    <name evidence="1" type="ORF">GOODEAATRI_022992</name>
</gene>
<comment type="caution">
    <text evidence="1">The sequence shown here is derived from an EMBL/GenBank/DDBJ whole genome shotgun (WGS) entry which is preliminary data.</text>
</comment>
<proteinExistence type="predicted"/>
<protein>
    <submittedName>
        <fullName evidence="1">Uncharacterized protein</fullName>
    </submittedName>
</protein>
<accession>A0ABV0N3N3</accession>
<evidence type="ECO:0000313" key="1">
    <source>
        <dbReference type="EMBL" id="MEQ2165999.1"/>
    </source>
</evidence>
<dbReference type="EMBL" id="JAHRIO010022407">
    <property type="protein sequence ID" value="MEQ2165999.1"/>
    <property type="molecule type" value="Genomic_DNA"/>
</dbReference>
<keyword evidence="2" id="KW-1185">Reference proteome</keyword>
<sequence length="101" mass="11341">MVLVPLRCRKGRKAPLPLWLGGWHNFRADKKACYPFWVPPLPPTALVGAVLANTSLLLLKDYRSLVEEVDCRLLATKSFGVQAVFKVILFVFLTNRQAADC</sequence>
<dbReference type="Proteomes" id="UP001476798">
    <property type="component" value="Unassembled WGS sequence"/>
</dbReference>
<evidence type="ECO:0000313" key="2">
    <source>
        <dbReference type="Proteomes" id="UP001476798"/>
    </source>
</evidence>
<name>A0ABV0N3N3_9TELE</name>